<keyword evidence="5" id="KW-0472">Membrane</keyword>
<keyword evidence="2" id="KW-0963">Cytoplasm</keyword>
<sequence length="156" mass="17296">MKALCLAGMNPGGYVLRSTLDLSVRISQDVHQTHFRCAPLPWLPCARLGVGGGSGGRGGAPPNRTVSLDMAADLHPEWISCLPPAWTYGVTRDGRVFFVNEEAKSTTWLHPVSGEAVVTGHRKTPGTVHIYLLIYFSFLIYIYFKIIFYFFCCCCH</sequence>
<dbReference type="PROSITE" id="PS50020">
    <property type="entry name" value="WW_DOMAIN_2"/>
    <property type="match status" value="1"/>
</dbReference>
<keyword evidence="5" id="KW-1133">Transmembrane helix</keyword>
<name>A0AA47M1W7_MERPO</name>
<dbReference type="InterPro" id="IPR036020">
    <property type="entry name" value="WW_dom_sf"/>
</dbReference>
<dbReference type="SUPFAM" id="SSF51045">
    <property type="entry name" value="WW domain"/>
    <property type="match status" value="1"/>
</dbReference>
<evidence type="ECO:0000256" key="5">
    <source>
        <dbReference type="SAM" id="Phobius"/>
    </source>
</evidence>
<dbReference type="AlphaFoldDB" id="A0AA47M1W7"/>
<dbReference type="Gene3D" id="2.20.70.10">
    <property type="match status" value="1"/>
</dbReference>
<evidence type="ECO:0000256" key="3">
    <source>
        <dbReference type="ARBA" id="ARBA00022553"/>
    </source>
</evidence>
<evidence type="ECO:0000256" key="1">
    <source>
        <dbReference type="ARBA" id="ARBA00004496"/>
    </source>
</evidence>
<organism evidence="7 8">
    <name type="scientific">Merluccius polli</name>
    <name type="common">Benguela hake</name>
    <name type="synonym">Merluccius cadenati</name>
    <dbReference type="NCBI Taxonomy" id="89951"/>
    <lineage>
        <taxon>Eukaryota</taxon>
        <taxon>Metazoa</taxon>
        <taxon>Chordata</taxon>
        <taxon>Craniata</taxon>
        <taxon>Vertebrata</taxon>
        <taxon>Euteleostomi</taxon>
        <taxon>Actinopterygii</taxon>
        <taxon>Neopterygii</taxon>
        <taxon>Teleostei</taxon>
        <taxon>Neoteleostei</taxon>
        <taxon>Acanthomorphata</taxon>
        <taxon>Zeiogadaria</taxon>
        <taxon>Gadariae</taxon>
        <taxon>Gadiformes</taxon>
        <taxon>Gadoidei</taxon>
        <taxon>Merlucciidae</taxon>
        <taxon>Merluccius</taxon>
    </lineage>
</organism>
<dbReference type="FunFam" id="2.20.70.10:FF:000027">
    <property type="entry name" value="pleckstrin homology domain-containing family A member 5 isoform X1"/>
    <property type="match status" value="1"/>
</dbReference>
<evidence type="ECO:0000256" key="4">
    <source>
        <dbReference type="ARBA" id="ARBA00022737"/>
    </source>
</evidence>
<comment type="caution">
    <text evidence="7">The sequence shown here is derived from an EMBL/GenBank/DDBJ whole genome shotgun (WGS) entry which is preliminary data.</text>
</comment>
<dbReference type="SMART" id="SM00456">
    <property type="entry name" value="WW"/>
    <property type="match status" value="1"/>
</dbReference>
<keyword evidence="8" id="KW-1185">Reference proteome</keyword>
<keyword evidence="5" id="KW-0812">Transmembrane</keyword>
<evidence type="ECO:0000313" key="7">
    <source>
        <dbReference type="EMBL" id="KAK0131989.1"/>
    </source>
</evidence>
<evidence type="ECO:0000256" key="2">
    <source>
        <dbReference type="ARBA" id="ARBA00022490"/>
    </source>
</evidence>
<dbReference type="CDD" id="cd00201">
    <property type="entry name" value="WW"/>
    <property type="match status" value="1"/>
</dbReference>
<reference evidence="7" key="1">
    <citation type="journal article" date="2023" name="Front. Mar. Sci.">
        <title>A new Merluccius polli reference genome to investigate the effects of global change in West African waters.</title>
        <authorList>
            <person name="Mateo J.L."/>
            <person name="Blanco-Fernandez C."/>
            <person name="Garcia-Vazquez E."/>
            <person name="Machado-Schiaffino G."/>
        </authorList>
    </citation>
    <scope>NUCLEOTIDE SEQUENCE</scope>
    <source>
        <strain evidence="7">C29</strain>
        <tissue evidence="7">Fin</tissue>
    </source>
</reference>
<dbReference type="InterPro" id="IPR001202">
    <property type="entry name" value="WW_dom"/>
</dbReference>
<feature type="domain" description="WW" evidence="6">
    <location>
        <begin position="80"/>
        <end position="113"/>
    </location>
</feature>
<dbReference type="EMBL" id="JAOPHQ010006308">
    <property type="protein sequence ID" value="KAK0131989.1"/>
    <property type="molecule type" value="Genomic_DNA"/>
</dbReference>
<accession>A0AA47M1W7</accession>
<gene>
    <name evidence="7" type="primary">PLEKHA5_2</name>
    <name evidence="7" type="ORF">N1851_033217</name>
</gene>
<protein>
    <submittedName>
        <fullName evidence="7">Pleckstrin y domain-containing family A member 5</fullName>
    </submittedName>
</protein>
<evidence type="ECO:0000259" key="6">
    <source>
        <dbReference type="PROSITE" id="PS50020"/>
    </source>
</evidence>
<dbReference type="Proteomes" id="UP001174136">
    <property type="component" value="Unassembled WGS sequence"/>
</dbReference>
<evidence type="ECO:0000313" key="8">
    <source>
        <dbReference type="Proteomes" id="UP001174136"/>
    </source>
</evidence>
<dbReference type="Pfam" id="PF00397">
    <property type="entry name" value="WW"/>
    <property type="match status" value="1"/>
</dbReference>
<dbReference type="PROSITE" id="PS01159">
    <property type="entry name" value="WW_DOMAIN_1"/>
    <property type="match status" value="1"/>
</dbReference>
<keyword evidence="3" id="KW-0597">Phosphoprotein</keyword>
<keyword evidence="4" id="KW-0677">Repeat</keyword>
<feature type="transmembrane region" description="Helical" evidence="5">
    <location>
        <begin position="130"/>
        <end position="151"/>
    </location>
</feature>
<proteinExistence type="predicted"/>
<dbReference type="GO" id="GO:0005737">
    <property type="term" value="C:cytoplasm"/>
    <property type="evidence" value="ECO:0007669"/>
    <property type="project" value="UniProtKB-SubCell"/>
</dbReference>
<comment type="subcellular location">
    <subcellularLocation>
        <location evidence="1">Cytoplasm</location>
    </subcellularLocation>
</comment>